<sequence length="218" mass="23387">MGSVCNLDYPKLGVISGCRPAATAEPVTRAWETWLWGGGCSRSPCAATTPPSRTARPGRHGRGARPATATAGGSCAAPKCGKCNAAQPHLAHLAAAMADSSFRHPDTWWQSAEGAEVETVQLDLEAEFYLTHLIVVFRSPRPAAMALERSRDFGRTWTPSATSPPTAPRPSAWRRRRRPQRGRLHLQVFRRVPLHARRGQCDGEGADSAGGFLRGGGG</sequence>
<evidence type="ECO:0000313" key="5">
    <source>
        <dbReference type="EMBL" id="KAG5846044.1"/>
    </source>
</evidence>
<dbReference type="Pfam" id="PF00055">
    <property type="entry name" value="Laminin_N"/>
    <property type="match status" value="1"/>
</dbReference>
<dbReference type="InterPro" id="IPR050440">
    <property type="entry name" value="Laminin/Netrin_ECM"/>
</dbReference>
<reference evidence="5" key="1">
    <citation type="submission" date="2021-01" db="EMBL/GenBank/DDBJ databases">
        <title>A chromosome-scale assembly of European eel, Anguilla anguilla.</title>
        <authorList>
            <person name="Henkel C."/>
            <person name="Jong-Raadsen S.A."/>
            <person name="Dufour S."/>
            <person name="Weltzien F.-A."/>
            <person name="Palstra A.P."/>
            <person name="Pelster B."/>
            <person name="Spaink H.P."/>
            <person name="Van Den Thillart G.E."/>
            <person name="Jansen H."/>
            <person name="Zahm M."/>
            <person name="Klopp C."/>
            <person name="Cedric C."/>
            <person name="Louis A."/>
            <person name="Berthelot C."/>
            <person name="Parey E."/>
            <person name="Roest Crollius H."/>
            <person name="Montfort J."/>
            <person name="Robinson-Rechavi M."/>
            <person name="Bucao C."/>
            <person name="Bouchez O."/>
            <person name="Gislard M."/>
            <person name="Lluch J."/>
            <person name="Milhes M."/>
            <person name="Lampietro C."/>
            <person name="Lopez Roques C."/>
            <person name="Donnadieu C."/>
            <person name="Braasch I."/>
            <person name="Desvignes T."/>
            <person name="Postlethwait J."/>
            <person name="Bobe J."/>
            <person name="Guiguen Y."/>
            <person name="Dirks R."/>
        </authorList>
    </citation>
    <scope>NUCLEOTIDE SEQUENCE</scope>
    <source>
        <strain evidence="5">Tag_6206</strain>
        <tissue evidence="5">Liver</tissue>
    </source>
</reference>
<name>A0A9D3RWC5_ANGAN</name>
<dbReference type="GO" id="GO:0009887">
    <property type="term" value="P:animal organ morphogenesis"/>
    <property type="evidence" value="ECO:0007669"/>
    <property type="project" value="TreeGrafter"/>
</dbReference>
<evidence type="ECO:0000256" key="1">
    <source>
        <dbReference type="ARBA" id="ARBA00023157"/>
    </source>
</evidence>
<dbReference type="InterPro" id="IPR008211">
    <property type="entry name" value="Laminin_N"/>
</dbReference>
<evidence type="ECO:0000313" key="6">
    <source>
        <dbReference type="Proteomes" id="UP001044222"/>
    </source>
</evidence>
<feature type="region of interest" description="Disordered" evidence="3">
    <location>
        <begin position="155"/>
        <end position="178"/>
    </location>
</feature>
<dbReference type="EMBL" id="JAFIRN010000007">
    <property type="protein sequence ID" value="KAG5846044.1"/>
    <property type="molecule type" value="Genomic_DNA"/>
</dbReference>
<evidence type="ECO:0000259" key="4">
    <source>
        <dbReference type="PROSITE" id="PS51117"/>
    </source>
</evidence>
<proteinExistence type="predicted"/>
<dbReference type="GO" id="GO:0043256">
    <property type="term" value="C:laminin complex"/>
    <property type="evidence" value="ECO:0007669"/>
    <property type="project" value="TreeGrafter"/>
</dbReference>
<protein>
    <recommendedName>
        <fullName evidence="4">Laminin N-terminal domain-containing protein</fullName>
    </recommendedName>
</protein>
<keyword evidence="6" id="KW-1185">Reference proteome</keyword>
<keyword evidence="1" id="KW-1015">Disulfide bond</keyword>
<organism evidence="5 6">
    <name type="scientific">Anguilla anguilla</name>
    <name type="common">European freshwater eel</name>
    <name type="synonym">Muraena anguilla</name>
    <dbReference type="NCBI Taxonomy" id="7936"/>
    <lineage>
        <taxon>Eukaryota</taxon>
        <taxon>Metazoa</taxon>
        <taxon>Chordata</taxon>
        <taxon>Craniata</taxon>
        <taxon>Vertebrata</taxon>
        <taxon>Euteleostomi</taxon>
        <taxon>Actinopterygii</taxon>
        <taxon>Neopterygii</taxon>
        <taxon>Teleostei</taxon>
        <taxon>Anguilliformes</taxon>
        <taxon>Anguillidae</taxon>
        <taxon>Anguilla</taxon>
    </lineage>
</organism>
<dbReference type="PANTHER" id="PTHR10574:SF419">
    <property type="entry name" value="LAMININ SUBUNIT ALPHA-3-RELATED"/>
    <property type="match status" value="1"/>
</dbReference>
<dbReference type="PROSITE" id="PS51117">
    <property type="entry name" value="LAMININ_NTER"/>
    <property type="match status" value="1"/>
</dbReference>
<dbReference type="Proteomes" id="UP001044222">
    <property type="component" value="Chromosome 7"/>
</dbReference>
<dbReference type="GO" id="GO:0016477">
    <property type="term" value="P:cell migration"/>
    <property type="evidence" value="ECO:0007669"/>
    <property type="project" value="TreeGrafter"/>
</dbReference>
<feature type="domain" description="Laminin N-terminal" evidence="4">
    <location>
        <begin position="44"/>
        <end position="218"/>
    </location>
</feature>
<dbReference type="GO" id="GO:0007411">
    <property type="term" value="P:axon guidance"/>
    <property type="evidence" value="ECO:0007669"/>
    <property type="project" value="TreeGrafter"/>
</dbReference>
<dbReference type="AlphaFoldDB" id="A0A9D3RWC5"/>
<feature type="region of interest" description="Disordered" evidence="3">
    <location>
        <begin position="199"/>
        <end position="218"/>
    </location>
</feature>
<dbReference type="GO" id="GO:0070831">
    <property type="term" value="P:basement membrane assembly"/>
    <property type="evidence" value="ECO:0007669"/>
    <property type="project" value="TreeGrafter"/>
</dbReference>
<gene>
    <name evidence="5" type="ORF">ANANG_G00145550</name>
</gene>
<dbReference type="GO" id="GO:0009888">
    <property type="term" value="P:tissue development"/>
    <property type="evidence" value="ECO:0007669"/>
    <property type="project" value="TreeGrafter"/>
</dbReference>
<feature type="compositionally biased region" description="Low complexity" evidence="3">
    <location>
        <begin position="155"/>
        <end position="164"/>
    </location>
</feature>
<accession>A0A9D3RWC5</accession>
<dbReference type="SMART" id="SM00136">
    <property type="entry name" value="LamNT"/>
    <property type="match status" value="1"/>
</dbReference>
<feature type="region of interest" description="Disordered" evidence="3">
    <location>
        <begin position="43"/>
        <end position="70"/>
    </location>
</feature>
<evidence type="ECO:0000256" key="2">
    <source>
        <dbReference type="ARBA" id="ARBA00023292"/>
    </source>
</evidence>
<dbReference type="GO" id="GO:0034446">
    <property type="term" value="P:substrate adhesion-dependent cell spreading"/>
    <property type="evidence" value="ECO:0007669"/>
    <property type="project" value="TreeGrafter"/>
</dbReference>
<dbReference type="Gene3D" id="2.60.120.260">
    <property type="entry name" value="Galactose-binding domain-like"/>
    <property type="match status" value="1"/>
</dbReference>
<evidence type="ECO:0000256" key="3">
    <source>
        <dbReference type="SAM" id="MobiDB-lite"/>
    </source>
</evidence>
<comment type="caution">
    <text evidence="5">The sequence shown here is derived from an EMBL/GenBank/DDBJ whole genome shotgun (WGS) entry which is preliminary data.</text>
</comment>
<keyword evidence="2" id="KW-0424">Laminin EGF-like domain</keyword>
<dbReference type="PANTHER" id="PTHR10574">
    <property type="entry name" value="NETRIN/LAMININ-RELATED"/>
    <property type="match status" value="1"/>
</dbReference>